<feature type="transmembrane region" description="Helical" evidence="1">
    <location>
        <begin position="39"/>
        <end position="63"/>
    </location>
</feature>
<comment type="caution">
    <text evidence="3">The sequence shown here is derived from an EMBL/GenBank/DDBJ whole genome shotgun (WGS) entry which is preliminary data.</text>
</comment>
<dbReference type="EMBL" id="BFAY01000011">
    <property type="protein sequence ID" value="GBF39671.1"/>
    <property type="molecule type" value="Genomic_DNA"/>
</dbReference>
<dbReference type="Proteomes" id="UP000245076">
    <property type="component" value="Unassembled WGS sequence"/>
</dbReference>
<dbReference type="AlphaFoldDB" id="A0A2P2D568"/>
<accession>A0A2P2D568</accession>
<reference evidence="3 4" key="1">
    <citation type="submission" date="2018-02" db="EMBL/GenBank/DDBJ databases">
        <title>Novel Leptospira species isolated from soil and water in Japan.</title>
        <authorList>
            <person name="Nakao R."/>
            <person name="Masuzawa T."/>
        </authorList>
    </citation>
    <scope>NUCLEOTIDE SEQUENCE [LARGE SCALE GENOMIC DNA]</scope>
    <source>
        <strain evidence="3 4">E8</strain>
    </source>
</reference>
<evidence type="ECO:0000259" key="2">
    <source>
        <dbReference type="Pfam" id="PF11127"/>
    </source>
</evidence>
<dbReference type="Pfam" id="PF11127">
    <property type="entry name" value="YgaP-like_TM"/>
    <property type="match status" value="1"/>
</dbReference>
<gene>
    <name evidence="3" type="ORF">LPTSP1_26750</name>
</gene>
<keyword evidence="1" id="KW-1133">Transmembrane helix</keyword>
<evidence type="ECO:0000313" key="3">
    <source>
        <dbReference type="EMBL" id="GBF39671.1"/>
    </source>
</evidence>
<dbReference type="Gene3D" id="6.10.140.1340">
    <property type="match status" value="1"/>
</dbReference>
<dbReference type="InterPro" id="IPR021309">
    <property type="entry name" value="YgaP-like_TM"/>
</dbReference>
<protein>
    <recommendedName>
        <fullName evidence="2">Inner membrane protein YgaP-like transmembrane domain-containing protein</fullName>
    </recommendedName>
</protein>
<proteinExistence type="predicted"/>
<keyword evidence="4" id="KW-1185">Reference proteome</keyword>
<sequence length="76" mass="8392">MDTTNTQSWYLERVLFLIAGSVSLIGLLIANFLSPWGLVLNLLVGINMMLFSLVGFCPMAFILTRLGIPKKCGSDR</sequence>
<evidence type="ECO:0000313" key="4">
    <source>
        <dbReference type="Proteomes" id="UP000245076"/>
    </source>
</evidence>
<dbReference type="OrthoDB" id="345923at2"/>
<keyword evidence="1" id="KW-0812">Transmembrane</keyword>
<feature type="transmembrane region" description="Helical" evidence="1">
    <location>
        <begin position="14"/>
        <end position="33"/>
    </location>
</feature>
<feature type="domain" description="Inner membrane protein YgaP-like transmembrane" evidence="2">
    <location>
        <begin position="11"/>
        <end position="63"/>
    </location>
</feature>
<name>A0A2P2D568_9LEPT</name>
<keyword evidence="1" id="KW-0472">Membrane</keyword>
<evidence type="ECO:0000256" key="1">
    <source>
        <dbReference type="SAM" id="Phobius"/>
    </source>
</evidence>
<organism evidence="3 4">
    <name type="scientific">Leptospira johnsonii</name>
    <dbReference type="NCBI Taxonomy" id="1917820"/>
    <lineage>
        <taxon>Bacteria</taxon>
        <taxon>Pseudomonadati</taxon>
        <taxon>Spirochaetota</taxon>
        <taxon>Spirochaetia</taxon>
        <taxon>Leptospirales</taxon>
        <taxon>Leptospiraceae</taxon>
        <taxon>Leptospira</taxon>
    </lineage>
</organism>
<dbReference type="RefSeq" id="WP_108929246.1">
    <property type="nucleotide sequence ID" value="NZ_BFAY01000011.1"/>
</dbReference>